<sequence>MKNLCILRLSAIGDVCHAVAMVQRIRRQWPETGITWVIGKVEHQLVGDLPGVTFVVFDKKQGRQAYTQLNRQLANQTFDALLVMQVALRANLAARQIRARRKIGFDWQRSKELHWLFTNQRIQPQQHAHVLDGFMAFADAIGVPAEAQVQWDIPIELADRLWADEQAASLGNFVIISPTASKAERNWLPERYAQVAEYLHNQGKKVVLCGGPAKLDRQVADAIQAHTSVIHTDYVGKTSLKQMLALIAQAELVIAPDTGPAHMATAVGTAVIGLYAHSNPRRTGPYLDQHRVVSVYDQQVVSQKGKSWQQLPWGTRVKGQDLMAAISVEMVLDKVNEWLSGG</sequence>
<evidence type="ECO:0000256" key="2">
    <source>
        <dbReference type="ARBA" id="ARBA00022679"/>
    </source>
</evidence>
<dbReference type="InterPro" id="IPR051199">
    <property type="entry name" value="LPS_LOS_Heptosyltrfase"/>
</dbReference>
<dbReference type="Proteomes" id="UP001501757">
    <property type="component" value="Unassembled WGS sequence"/>
</dbReference>
<dbReference type="SUPFAM" id="SSF53756">
    <property type="entry name" value="UDP-Glycosyltransferase/glycogen phosphorylase"/>
    <property type="match status" value="1"/>
</dbReference>
<evidence type="ECO:0000313" key="4">
    <source>
        <dbReference type="Proteomes" id="UP001501757"/>
    </source>
</evidence>
<comment type="caution">
    <text evidence="3">The sequence shown here is derived from an EMBL/GenBank/DDBJ whole genome shotgun (WGS) entry which is preliminary data.</text>
</comment>
<evidence type="ECO:0000313" key="3">
    <source>
        <dbReference type="EMBL" id="GAA0343139.1"/>
    </source>
</evidence>
<dbReference type="PANTHER" id="PTHR30160">
    <property type="entry name" value="TETRAACYLDISACCHARIDE 4'-KINASE-RELATED"/>
    <property type="match status" value="1"/>
</dbReference>
<keyword evidence="1" id="KW-0328">Glycosyltransferase</keyword>
<name>A0ABN0WP11_9ALTE</name>
<accession>A0ABN0WP11</accession>
<dbReference type="Gene3D" id="3.40.50.2000">
    <property type="entry name" value="Glycogen Phosphorylase B"/>
    <property type="match status" value="2"/>
</dbReference>
<dbReference type="CDD" id="cd03789">
    <property type="entry name" value="GT9_LPS_heptosyltransferase"/>
    <property type="match status" value="1"/>
</dbReference>
<gene>
    <name evidence="3" type="ORF">GCM10009092_04680</name>
</gene>
<evidence type="ECO:0000256" key="1">
    <source>
        <dbReference type="ARBA" id="ARBA00022676"/>
    </source>
</evidence>
<dbReference type="EMBL" id="BAAAEI010000003">
    <property type="protein sequence ID" value="GAA0343139.1"/>
    <property type="molecule type" value="Genomic_DNA"/>
</dbReference>
<reference evidence="3 4" key="1">
    <citation type="journal article" date="2019" name="Int. J. Syst. Evol. Microbiol.">
        <title>The Global Catalogue of Microorganisms (GCM) 10K type strain sequencing project: providing services to taxonomists for standard genome sequencing and annotation.</title>
        <authorList>
            <consortium name="The Broad Institute Genomics Platform"/>
            <consortium name="The Broad Institute Genome Sequencing Center for Infectious Disease"/>
            <person name="Wu L."/>
            <person name="Ma J."/>
        </authorList>
    </citation>
    <scope>NUCLEOTIDE SEQUENCE [LARGE SCALE GENOMIC DNA]</scope>
    <source>
        <strain evidence="3 4">JCM 13378</strain>
    </source>
</reference>
<dbReference type="PANTHER" id="PTHR30160:SF21">
    <property type="entry name" value="LIPOPOLYSACCHARIDE CORE HEPTOSYLTRANSFERASE OPSX"/>
    <property type="match status" value="1"/>
</dbReference>
<organism evidence="3 4">
    <name type="scientific">Bowmanella denitrificans</name>
    <dbReference type="NCBI Taxonomy" id="366582"/>
    <lineage>
        <taxon>Bacteria</taxon>
        <taxon>Pseudomonadati</taxon>
        <taxon>Pseudomonadota</taxon>
        <taxon>Gammaproteobacteria</taxon>
        <taxon>Alteromonadales</taxon>
        <taxon>Alteromonadaceae</taxon>
        <taxon>Bowmanella</taxon>
    </lineage>
</organism>
<keyword evidence="2" id="KW-0808">Transferase</keyword>
<dbReference type="InterPro" id="IPR002201">
    <property type="entry name" value="Glyco_trans_9"/>
</dbReference>
<keyword evidence="4" id="KW-1185">Reference proteome</keyword>
<proteinExistence type="predicted"/>
<dbReference type="Pfam" id="PF01075">
    <property type="entry name" value="Glyco_transf_9"/>
    <property type="match status" value="1"/>
</dbReference>
<protein>
    <submittedName>
        <fullName evidence="3">Glycosyltransferase family 9 protein</fullName>
    </submittedName>
</protein>